<evidence type="ECO:0000313" key="4">
    <source>
        <dbReference type="Proteomes" id="UP000813444"/>
    </source>
</evidence>
<dbReference type="PANTHER" id="PTHR21310:SF58">
    <property type="entry name" value="AMINOGLYCOSIDE PHOSPHOTRANSFERASE DOMAIN-CONTAINING PROTEIN"/>
    <property type="match status" value="1"/>
</dbReference>
<evidence type="ECO:0000259" key="2">
    <source>
        <dbReference type="Pfam" id="PF01636"/>
    </source>
</evidence>
<evidence type="ECO:0000313" key="3">
    <source>
        <dbReference type="EMBL" id="KAH7310769.1"/>
    </source>
</evidence>
<dbReference type="PANTHER" id="PTHR21310">
    <property type="entry name" value="AMINOGLYCOSIDE PHOSPHOTRANSFERASE-RELATED-RELATED"/>
    <property type="match status" value="1"/>
</dbReference>
<dbReference type="OrthoDB" id="8300194at2759"/>
<dbReference type="Pfam" id="PF01636">
    <property type="entry name" value="APH"/>
    <property type="match status" value="1"/>
</dbReference>
<gene>
    <name evidence="3" type="ORF">B0I35DRAFT_439661</name>
</gene>
<dbReference type="SUPFAM" id="SSF56112">
    <property type="entry name" value="Protein kinase-like (PK-like)"/>
    <property type="match status" value="1"/>
</dbReference>
<proteinExistence type="predicted"/>
<evidence type="ECO:0000256" key="1">
    <source>
        <dbReference type="SAM" id="MobiDB-lite"/>
    </source>
</evidence>
<dbReference type="InterPro" id="IPR002575">
    <property type="entry name" value="Aminoglycoside_PTrfase"/>
</dbReference>
<protein>
    <recommendedName>
        <fullName evidence="2">Aminoglycoside phosphotransferase domain-containing protein</fullName>
    </recommendedName>
</protein>
<dbReference type="Proteomes" id="UP000813444">
    <property type="component" value="Unassembled WGS sequence"/>
</dbReference>
<dbReference type="Gene3D" id="3.90.1200.10">
    <property type="match status" value="1"/>
</dbReference>
<feature type="region of interest" description="Disordered" evidence="1">
    <location>
        <begin position="123"/>
        <end position="147"/>
    </location>
</feature>
<dbReference type="InterPro" id="IPR051678">
    <property type="entry name" value="AGP_Transferase"/>
</dbReference>
<dbReference type="EMBL" id="JAGPNK010000012">
    <property type="protein sequence ID" value="KAH7310769.1"/>
    <property type="molecule type" value="Genomic_DNA"/>
</dbReference>
<comment type="caution">
    <text evidence="3">The sequence shown here is derived from an EMBL/GenBank/DDBJ whole genome shotgun (WGS) entry which is preliminary data.</text>
</comment>
<feature type="domain" description="Aminoglycoside phosphotransferase" evidence="2">
    <location>
        <begin position="15"/>
        <end position="82"/>
    </location>
</feature>
<keyword evidence="4" id="KW-1185">Reference proteome</keyword>
<reference evidence="3" key="1">
    <citation type="journal article" date="2021" name="Nat. Commun.">
        <title>Genetic determinants of endophytism in the Arabidopsis root mycobiome.</title>
        <authorList>
            <person name="Mesny F."/>
            <person name="Miyauchi S."/>
            <person name="Thiergart T."/>
            <person name="Pickel B."/>
            <person name="Atanasova L."/>
            <person name="Karlsson M."/>
            <person name="Huettel B."/>
            <person name="Barry K.W."/>
            <person name="Haridas S."/>
            <person name="Chen C."/>
            <person name="Bauer D."/>
            <person name="Andreopoulos W."/>
            <person name="Pangilinan J."/>
            <person name="LaButti K."/>
            <person name="Riley R."/>
            <person name="Lipzen A."/>
            <person name="Clum A."/>
            <person name="Drula E."/>
            <person name="Henrissat B."/>
            <person name="Kohler A."/>
            <person name="Grigoriev I.V."/>
            <person name="Martin F.M."/>
            <person name="Hacquard S."/>
        </authorList>
    </citation>
    <scope>NUCLEOTIDE SEQUENCE</scope>
    <source>
        <strain evidence="3">MPI-CAGE-CH-0235</strain>
    </source>
</reference>
<dbReference type="AlphaFoldDB" id="A0A8K0SPX7"/>
<dbReference type="InterPro" id="IPR011009">
    <property type="entry name" value="Kinase-like_dom_sf"/>
</dbReference>
<sequence>MDHGEFHSLARASLRMEDVAQFLGPEVAKVHESSYKTHFTHADLTPRNITVRNGRMVSVIDWEFAGWYPEYWEFTKAHYNFFLGEDWEDYLRSAIPCYEIELIAERVLWERLPEPGTSTTLYRDGVSYKRPGSGPSKVWMEGRAGRQ</sequence>
<accession>A0A8K0SPX7</accession>
<name>A0A8K0SPX7_9HYPO</name>
<organism evidence="3 4">
    <name type="scientific">Stachybotrys elegans</name>
    <dbReference type="NCBI Taxonomy" id="80388"/>
    <lineage>
        <taxon>Eukaryota</taxon>
        <taxon>Fungi</taxon>
        <taxon>Dikarya</taxon>
        <taxon>Ascomycota</taxon>
        <taxon>Pezizomycotina</taxon>
        <taxon>Sordariomycetes</taxon>
        <taxon>Hypocreomycetidae</taxon>
        <taxon>Hypocreales</taxon>
        <taxon>Stachybotryaceae</taxon>
        <taxon>Stachybotrys</taxon>
    </lineage>
</organism>